<protein>
    <recommendedName>
        <fullName evidence="4">Excisionase</fullName>
    </recommendedName>
</protein>
<gene>
    <name evidence="1" type="ORF">SYK_02720</name>
    <name evidence="2" type="ORF">SYK_06810</name>
</gene>
<evidence type="ECO:0000313" key="2">
    <source>
        <dbReference type="EMBL" id="BDQ36321.1"/>
    </source>
</evidence>
<proteinExistence type="predicted"/>
<organism evidence="1 3">
    <name type="scientific">Pseudodesulfovibrio nedwellii</name>
    <dbReference type="NCBI Taxonomy" id="2973072"/>
    <lineage>
        <taxon>Bacteria</taxon>
        <taxon>Pseudomonadati</taxon>
        <taxon>Thermodesulfobacteriota</taxon>
        <taxon>Desulfovibrionia</taxon>
        <taxon>Desulfovibrionales</taxon>
        <taxon>Desulfovibrionaceae</taxon>
    </lineage>
</organism>
<evidence type="ECO:0008006" key="4">
    <source>
        <dbReference type="Google" id="ProtNLM"/>
    </source>
</evidence>
<accession>A0ABN6S0S2</accession>
<dbReference type="EMBL" id="AP026709">
    <property type="protein sequence ID" value="BDQ35912.1"/>
    <property type="molecule type" value="Genomic_DNA"/>
</dbReference>
<reference evidence="1 3" key="1">
    <citation type="submission" date="2022-08" db="EMBL/GenBank/DDBJ databases">
        <title>Genome Sequence of the sulphate-reducing bacterium, Pseudodesulfovibrio sp. SYK.</title>
        <authorList>
            <person name="Kondo R."/>
            <person name="Kataoka T."/>
        </authorList>
    </citation>
    <scope>NUCLEOTIDE SEQUENCE [LARGE SCALE GENOMIC DNA]</scope>
    <source>
        <strain evidence="1 3">SYK</strain>
    </source>
</reference>
<evidence type="ECO:0000313" key="1">
    <source>
        <dbReference type="EMBL" id="BDQ35912.1"/>
    </source>
</evidence>
<dbReference type="RefSeq" id="WP_281761841.1">
    <property type="nucleotide sequence ID" value="NZ_AP026709.1"/>
</dbReference>
<sequence>MIIRPVETVKGWKRIAKRFGRDERTVKKWQKEGAPIFFIDGFWIAEVAEVWSWLKDPESYAAQAVA</sequence>
<name>A0ABN6S0S2_9BACT</name>
<dbReference type="EMBL" id="AP026709">
    <property type="protein sequence ID" value="BDQ36321.1"/>
    <property type="molecule type" value="Genomic_DNA"/>
</dbReference>
<evidence type="ECO:0000313" key="3">
    <source>
        <dbReference type="Proteomes" id="UP001317742"/>
    </source>
</evidence>
<keyword evidence="3" id="KW-1185">Reference proteome</keyword>
<dbReference type="InterPro" id="IPR036388">
    <property type="entry name" value="WH-like_DNA-bd_sf"/>
</dbReference>
<dbReference type="Proteomes" id="UP001317742">
    <property type="component" value="Chromosome"/>
</dbReference>
<dbReference type="Gene3D" id="1.10.10.10">
    <property type="entry name" value="Winged helix-like DNA-binding domain superfamily/Winged helix DNA-binding domain"/>
    <property type="match status" value="1"/>
</dbReference>